<dbReference type="InterPro" id="IPR032675">
    <property type="entry name" value="LRR_dom_sf"/>
</dbReference>
<evidence type="ECO:0000313" key="4">
    <source>
        <dbReference type="Proteomes" id="UP000815677"/>
    </source>
</evidence>
<evidence type="ECO:0000259" key="2">
    <source>
        <dbReference type="Pfam" id="PF12937"/>
    </source>
</evidence>
<evidence type="ECO:0000256" key="1">
    <source>
        <dbReference type="SAM" id="MobiDB-lite"/>
    </source>
</evidence>
<reference evidence="3" key="1">
    <citation type="submission" date="2014-09" db="EMBL/GenBank/DDBJ databases">
        <title>Genome sequence of the luminous mushroom Mycena chlorophos for searching fungal bioluminescence genes.</title>
        <authorList>
            <person name="Tanaka Y."/>
            <person name="Kasuga D."/>
            <person name="Oba Y."/>
            <person name="Hase S."/>
            <person name="Sato K."/>
            <person name="Oba Y."/>
            <person name="Sakakibara Y."/>
        </authorList>
    </citation>
    <scope>NUCLEOTIDE SEQUENCE</scope>
</reference>
<proteinExistence type="predicted"/>
<evidence type="ECO:0000313" key="3">
    <source>
        <dbReference type="EMBL" id="GAT46545.1"/>
    </source>
</evidence>
<dbReference type="Gene3D" id="3.80.10.10">
    <property type="entry name" value="Ribonuclease Inhibitor"/>
    <property type="match status" value="1"/>
</dbReference>
<dbReference type="Pfam" id="PF12937">
    <property type="entry name" value="F-box-like"/>
    <property type="match status" value="1"/>
</dbReference>
<dbReference type="EMBL" id="DF842549">
    <property type="protein sequence ID" value="GAT46545.1"/>
    <property type="molecule type" value="Genomic_DNA"/>
</dbReference>
<feature type="domain" description="F-box" evidence="2">
    <location>
        <begin position="2"/>
        <end position="54"/>
    </location>
</feature>
<name>A0ABQ0L6H4_MYCCL</name>
<accession>A0ABQ0L6H4</accession>
<dbReference type="Gene3D" id="1.20.1280.50">
    <property type="match status" value="1"/>
</dbReference>
<sequence length="415" mass="46851">MHRLPPEILSEVFLRCRDPPTDPLNCKPQLVTMVCGRWRQIALSTPLLWRDIRIQREGTGAHEMSPGPLYALLKLQLQRSREIPLRVYLSYSDDDEISQFSEPEDSEPSPVLDDSSVFLLLLTTTNRWEFLDLQLTIEQYKHLRSCSCEFPMLKRLTVRNAPSLRVDLGNLAKSLSHLSELALNLANHRLPKELLPWKGLVKCSLSYLSSNDALHVLATTSTLEDFAFISGYCFLEGLPKSASTTSTIKNLAIRRCSPGGVQDFLQNLTRLSETDLIGLLPLLGSITHLSINWPADVHTRALIGALTFTGIKATNWLPHLTDLTLTGGLSCTDADLLRMLHSRQGTLRRVELFYAGRTFFFDRSLDRLRRGRYPDARNRRRANPTGTTPITTISKRTDISKCHSISVVITSFQIE</sequence>
<gene>
    <name evidence="3" type="ORF">MCHLO_04055</name>
</gene>
<dbReference type="InterPro" id="IPR036047">
    <property type="entry name" value="F-box-like_dom_sf"/>
</dbReference>
<protein>
    <recommendedName>
        <fullName evidence="2">F-box domain-containing protein</fullName>
    </recommendedName>
</protein>
<dbReference type="Proteomes" id="UP000815677">
    <property type="component" value="Unassembled WGS sequence"/>
</dbReference>
<feature type="region of interest" description="Disordered" evidence="1">
    <location>
        <begin position="372"/>
        <end position="392"/>
    </location>
</feature>
<keyword evidence="4" id="KW-1185">Reference proteome</keyword>
<dbReference type="InterPro" id="IPR001810">
    <property type="entry name" value="F-box_dom"/>
</dbReference>
<dbReference type="SUPFAM" id="SSF81383">
    <property type="entry name" value="F-box domain"/>
    <property type="match status" value="1"/>
</dbReference>
<organism evidence="3 4">
    <name type="scientific">Mycena chlorophos</name>
    <name type="common">Agaric fungus</name>
    <name type="synonym">Agaricus chlorophos</name>
    <dbReference type="NCBI Taxonomy" id="658473"/>
    <lineage>
        <taxon>Eukaryota</taxon>
        <taxon>Fungi</taxon>
        <taxon>Dikarya</taxon>
        <taxon>Basidiomycota</taxon>
        <taxon>Agaricomycotina</taxon>
        <taxon>Agaricomycetes</taxon>
        <taxon>Agaricomycetidae</taxon>
        <taxon>Agaricales</taxon>
        <taxon>Marasmiineae</taxon>
        <taxon>Mycenaceae</taxon>
        <taxon>Mycena</taxon>
    </lineage>
</organism>